<gene>
    <name evidence="1" type="ORF">DPMN_131791</name>
</gene>
<dbReference type="AlphaFoldDB" id="A0A9D4FR85"/>
<protein>
    <submittedName>
        <fullName evidence="1">Uncharacterized protein</fullName>
    </submittedName>
</protein>
<keyword evidence="2" id="KW-1185">Reference proteome</keyword>
<reference evidence="1" key="1">
    <citation type="journal article" date="2019" name="bioRxiv">
        <title>The Genome of the Zebra Mussel, Dreissena polymorpha: A Resource for Invasive Species Research.</title>
        <authorList>
            <person name="McCartney M.A."/>
            <person name="Auch B."/>
            <person name="Kono T."/>
            <person name="Mallez S."/>
            <person name="Zhang Y."/>
            <person name="Obille A."/>
            <person name="Becker A."/>
            <person name="Abrahante J.E."/>
            <person name="Garbe J."/>
            <person name="Badalamenti J.P."/>
            <person name="Herman A."/>
            <person name="Mangelson H."/>
            <person name="Liachko I."/>
            <person name="Sullivan S."/>
            <person name="Sone E.D."/>
            <person name="Koren S."/>
            <person name="Silverstein K.A.T."/>
            <person name="Beckman K.B."/>
            <person name="Gohl D.M."/>
        </authorList>
    </citation>
    <scope>NUCLEOTIDE SEQUENCE</scope>
    <source>
        <strain evidence="1">Duluth1</strain>
        <tissue evidence="1">Whole animal</tissue>
    </source>
</reference>
<dbReference type="Proteomes" id="UP000828390">
    <property type="component" value="Unassembled WGS sequence"/>
</dbReference>
<comment type="caution">
    <text evidence="1">The sequence shown here is derived from an EMBL/GenBank/DDBJ whole genome shotgun (WGS) entry which is preliminary data.</text>
</comment>
<organism evidence="1 2">
    <name type="scientific">Dreissena polymorpha</name>
    <name type="common">Zebra mussel</name>
    <name type="synonym">Mytilus polymorpha</name>
    <dbReference type="NCBI Taxonomy" id="45954"/>
    <lineage>
        <taxon>Eukaryota</taxon>
        <taxon>Metazoa</taxon>
        <taxon>Spiralia</taxon>
        <taxon>Lophotrochozoa</taxon>
        <taxon>Mollusca</taxon>
        <taxon>Bivalvia</taxon>
        <taxon>Autobranchia</taxon>
        <taxon>Heteroconchia</taxon>
        <taxon>Euheterodonta</taxon>
        <taxon>Imparidentia</taxon>
        <taxon>Neoheterodontei</taxon>
        <taxon>Myida</taxon>
        <taxon>Dreissenoidea</taxon>
        <taxon>Dreissenidae</taxon>
        <taxon>Dreissena</taxon>
    </lineage>
</organism>
<proteinExistence type="predicted"/>
<evidence type="ECO:0000313" key="2">
    <source>
        <dbReference type="Proteomes" id="UP000828390"/>
    </source>
</evidence>
<evidence type="ECO:0000313" key="1">
    <source>
        <dbReference type="EMBL" id="KAH3803528.1"/>
    </source>
</evidence>
<reference evidence="1" key="2">
    <citation type="submission" date="2020-11" db="EMBL/GenBank/DDBJ databases">
        <authorList>
            <person name="McCartney M.A."/>
            <person name="Auch B."/>
            <person name="Kono T."/>
            <person name="Mallez S."/>
            <person name="Becker A."/>
            <person name="Gohl D.M."/>
            <person name="Silverstein K.A.T."/>
            <person name="Koren S."/>
            <person name="Bechman K.B."/>
            <person name="Herman A."/>
            <person name="Abrahante J.E."/>
            <person name="Garbe J."/>
        </authorList>
    </citation>
    <scope>NUCLEOTIDE SEQUENCE</scope>
    <source>
        <strain evidence="1">Duluth1</strain>
        <tissue evidence="1">Whole animal</tissue>
    </source>
</reference>
<sequence>MRSLHLIQPTDDQRPDVTAQIQQMAEKNSIIQVNQPEKNSVIQVIKVNQP</sequence>
<accession>A0A9D4FR85</accession>
<name>A0A9D4FR85_DREPO</name>
<dbReference type="EMBL" id="JAIWYP010000006">
    <property type="protein sequence ID" value="KAH3803528.1"/>
    <property type="molecule type" value="Genomic_DNA"/>
</dbReference>